<evidence type="ECO:0000313" key="2">
    <source>
        <dbReference type="Proteomes" id="UP000026961"/>
    </source>
</evidence>
<dbReference type="AlphaFoldDB" id="A0A0E0BSQ5"/>
<dbReference type="Gramene" id="OGLUM12G13600.3">
    <property type="protein sequence ID" value="OGLUM12G13600.3"/>
    <property type="gene ID" value="OGLUM12G13600"/>
</dbReference>
<proteinExistence type="predicted"/>
<dbReference type="Proteomes" id="UP000026961">
    <property type="component" value="Chromosome 12"/>
</dbReference>
<reference evidence="1" key="2">
    <citation type="submission" date="2018-05" db="EMBL/GenBank/DDBJ databases">
        <title>OgluRS3 (Oryza glumaepatula Reference Sequence Version 3).</title>
        <authorList>
            <person name="Zhang J."/>
            <person name="Kudrna D."/>
            <person name="Lee S."/>
            <person name="Talag J."/>
            <person name="Welchert J."/>
            <person name="Wing R.A."/>
        </authorList>
    </citation>
    <scope>NUCLEOTIDE SEQUENCE [LARGE SCALE GENOMIC DNA]</scope>
</reference>
<organism evidence="1">
    <name type="scientific">Oryza glumipatula</name>
    <dbReference type="NCBI Taxonomy" id="40148"/>
    <lineage>
        <taxon>Eukaryota</taxon>
        <taxon>Viridiplantae</taxon>
        <taxon>Streptophyta</taxon>
        <taxon>Embryophyta</taxon>
        <taxon>Tracheophyta</taxon>
        <taxon>Spermatophyta</taxon>
        <taxon>Magnoliopsida</taxon>
        <taxon>Liliopsida</taxon>
        <taxon>Poales</taxon>
        <taxon>Poaceae</taxon>
        <taxon>BOP clade</taxon>
        <taxon>Oryzoideae</taxon>
        <taxon>Oryzeae</taxon>
        <taxon>Oryzinae</taxon>
        <taxon>Oryza</taxon>
    </lineage>
</organism>
<dbReference type="EnsemblPlants" id="OGLUM12G13600.3">
    <property type="protein sequence ID" value="OGLUM12G13600.3"/>
    <property type="gene ID" value="OGLUM12G13600"/>
</dbReference>
<evidence type="ECO:0000313" key="1">
    <source>
        <dbReference type="EnsemblPlants" id="OGLUM12G13600.3"/>
    </source>
</evidence>
<sequence length="63" mass="6508">MWPRRRPELAAAPDLGCGGGVGGYCFFGRSSLRLVGLDDVSVKVASDGALTGLLPLMSLLVMG</sequence>
<keyword evidence="2" id="KW-1185">Reference proteome</keyword>
<name>A0A0E0BSQ5_9ORYZ</name>
<protein>
    <submittedName>
        <fullName evidence="1">Uncharacterized protein</fullName>
    </submittedName>
</protein>
<dbReference type="HOGENOM" id="CLU_2889464_0_0_1"/>
<accession>A0A0E0BSQ5</accession>
<reference evidence="1" key="1">
    <citation type="submission" date="2015-04" db="UniProtKB">
        <authorList>
            <consortium name="EnsemblPlants"/>
        </authorList>
    </citation>
    <scope>IDENTIFICATION</scope>
</reference>